<evidence type="ECO:0000256" key="1">
    <source>
        <dbReference type="ARBA" id="ARBA00022857"/>
    </source>
</evidence>
<evidence type="ECO:0000313" key="5">
    <source>
        <dbReference type="Proteomes" id="UP001219349"/>
    </source>
</evidence>
<dbReference type="Pfam" id="PF00107">
    <property type="entry name" value="ADH_zinc_N"/>
    <property type="match status" value="1"/>
</dbReference>
<organism evidence="4 5">
    <name type="scientific">Paracoccus fistulariae</name>
    <dbReference type="NCBI Taxonomy" id="658446"/>
    <lineage>
        <taxon>Bacteria</taxon>
        <taxon>Pseudomonadati</taxon>
        <taxon>Pseudomonadota</taxon>
        <taxon>Alphaproteobacteria</taxon>
        <taxon>Rhodobacterales</taxon>
        <taxon>Paracoccaceae</taxon>
        <taxon>Paracoccus</taxon>
    </lineage>
</organism>
<dbReference type="Gene3D" id="3.40.50.720">
    <property type="entry name" value="NAD(P)-binding Rossmann-like Domain"/>
    <property type="match status" value="1"/>
</dbReference>
<evidence type="ECO:0000256" key="2">
    <source>
        <dbReference type="ARBA" id="ARBA00023002"/>
    </source>
</evidence>
<dbReference type="InterPro" id="IPR036291">
    <property type="entry name" value="NAD(P)-bd_dom_sf"/>
</dbReference>
<dbReference type="InterPro" id="IPR013149">
    <property type="entry name" value="ADH-like_C"/>
</dbReference>
<dbReference type="InterPro" id="IPR013154">
    <property type="entry name" value="ADH-like_N"/>
</dbReference>
<reference evidence="4 5" key="1">
    <citation type="submission" date="2021-01" db="EMBL/GenBank/DDBJ databases">
        <title>Biogeographic distribution of Paracoccus.</title>
        <authorList>
            <person name="Hollensteiner J."/>
            <person name="Leineberger J."/>
            <person name="Brinkhoff T."/>
            <person name="Daniel R."/>
        </authorList>
    </citation>
    <scope>NUCLEOTIDE SEQUENCE [LARGE SCALE GENOMIC DNA]</scope>
    <source>
        <strain evidence="4 5">KCTC 22803</strain>
    </source>
</reference>
<dbReference type="Proteomes" id="UP001219349">
    <property type="component" value="Chromosome"/>
</dbReference>
<sequence length="325" mass="33987">MRSAMHHKFGEPAHVLAMEEAPIPEPGPGKVRIRTILSPIHNHDIWTVRGSYGYKPELPAIGGSEGVGIIDALGPDVTGFQVGQRVATASVHGSWAEYFIAPAGGLLPVPDAISDESAAQLIAMPFSAICLLDFLNVQSGDWVIQNAANGAVGKMLFTLAKSRGVNVIGLVRRDAGVEEMSQLGIDNVVSTASEGWKDRVRQITGDAPIRAAVDSIGGQASGDLVGLLGENGLLVSFGSMEGAPMQIPSGDLIFKQATVKGFWGSTVIAQMAPEKRVALLTEIVTLVANGTLNLPVEGVFGLDQVADAMRASLTPGKAGKVLLRP</sequence>
<dbReference type="SMART" id="SM00829">
    <property type="entry name" value="PKS_ER"/>
    <property type="match status" value="1"/>
</dbReference>
<keyword evidence="2" id="KW-0560">Oxidoreductase</keyword>
<keyword evidence="5" id="KW-1185">Reference proteome</keyword>
<evidence type="ECO:0000313" key="4">
    <source>
        <dbReference type="EMBL" id="WCR08732.1"/>
    </source>
</evidence>
<gene>
    <name evidence="4" type="ORF">JHX87_08040</name>
</gene>
<dbReference type="Gene3D" id="3.90.180.10">
    <property type="entry name" value="Medium-chain alcohol dehydrogenases, catalytic domain"/>
    <property type="match status" value="1"/>
</dbReference>
<dbReference type="RefSeq" id="WP_271885776.1">
    <property type="nucleotide sequence ID" value="NZ_CP067136.1"/>
</dbReference>
<protein>
    <submittedName>
        <fullName evidence="4">Zinc-binding dehydrogenase</fullName>
    </submittedName>
</protein>
<dbReference type="SUPFAM" id="SSF51735">
    <property type="entry name" value="NAD(P)-binding Rossmann-fold domains"/>
    <property type="match status" value="1"/>
</dbReference>
<dbReference type="CDD" id="cd08292">
    <property type="entry name" value="ETR_like_2"/>
    <property type="match status" value="1"/>
</dbReference>
<dbReference type="EMBL" id="CP067136">
    <property type="protein sequence ID" value="WCR08732.1"/>
    <property type="molecule type" value="Genomic_DNA"/>
</dbReference>
<dbReference type="InterPro" id="IPR020843">
    <property type="entry name" value="ER"/>
</dbReference>
<dbReference type="InterPro" id="IPR011032">
    <property type="entry name" value="GroES-like_sf"/>
</dbReference>
<accession>A0ABY7SP21</accession>
<proteinExistence type="predicted"/>
<feature type="domain" description="Enoyl reductase (ER)" evidence="3">
    <location>
        <begin position="13"/>
        <end position="323"/>
    </location>
</feature>
<dbReference type="SUPFAM" id="SSF50129">
    <property type="entry name" value="GroES-like"/>
    <property type="match status" value="1"/>
</dbReference>
<keyword evidence="1" id="KW-0521">NADP</keyword>
<dbReference type="PANTHER" id="PTHR48106:SF2">
    <property type="entry name" value="ZN2+-BINDING DEHYDROGENASE"/>
    <property type="match status" value="1"/>
</dbReference>
<evidence type="ECO:0000259" key="3">
    <source>
        <dbReference type="SMART" id="SM00829"/>
    </source>
</evidence>
<dbReference type="Pfam" id="PF08240">
    <property type="entry name" value="ADH_N"/>
    <property type="match status" value="1"/>
</dbReference>
<name>A0ABY7SP21_9RHOB</name>
<dbReference type="PANTHER" id="PTHR48106">
    <property type="entry name" value="QUINONE OXIDOREDUCTASE PIG3-RELATED"/>
    <property type="match status" value="1"/>
</dbReference>